<feature type="transmembrane region" description="Helical" evidence="1">
    <location>
        <begin position="12"/>
        <end position="32"/>
    </location>
</feature>
<dbReference type="Proteomes" id="UP000015100">
    <property type="component" value="Unassembled WGS sequence"/>
</dbReference>
<dbReference type="OMA" id="GIFSWFH"/>
<evidence type="ECO:0000313" key="2">
    <source>
        <dbReference type="EMBL" id="EPS43415.1"/>
    </source>
</evidence>
<dbReference type="EMBL" id="AQGS01000079">
    <property type="protein sequence ID" value="EPS43415.1"/>
    <property type="molecule type" value="Genomic_DNA"/>
</dbReference>
<feature type="transmembrane region" description="Helical" evidence="1">
    <location>
        <begin position="52"/>
        <end position="69"/>
    </location>
</feature>
<evidence type="ECO:0000313" key="3">
    <source>
        <dbReference type="Proteomes" id="UP000015100"/>
    </source>
</evidence>
<evidence type="ECO:0008006" key="4">
    <source>
        <dbReference type="Google" id="ProtNLM"/>
    </source>
</evidence>
<dbReference type="HOGENOM" id="CLU_121022_0_0_1"/>
<keyword evidence="1" id="KW-0812">Transmembrane</keyword>
<organism evidence="2 3">
    <name type="scientific">Dactylellina haptotyla (strain CBS 200.50)</name>
    <name type="common">Nematode-trapping fungus</name>
    <name type="synonym">Monacrosporium haptotylum</name>
    <dbReference type="NCBI Taxonomy" id="1284197"/>
    <lineage>
        <taxon>Eukaryota</taxon>
        <taxon>Fungi</taxon>
        <taxon>Dikarya</taxon>
        <taxon>Ascomycota</taxon>
        <taxon>Pezizomycotina</taxon>
        <taxon>Orbiliomycetes</taxon>
        <taxon>Orbiliales</taxon>
        <taxon>Orbiliaceae</taxon>
        <taxon>Dactylellina</taxon>
    </lineage>
</organism>
<keyword evidence="1" id="KW-0472">Membrane</keyword>
<dbReference type="AlphaFoldDB" id="S8AKE4"/>
<reference evidence="3" key="2">
    <citation type="submission" date="2013-04" db="EMBL/GenBank/DDBJ databases">
        <title>Genomic mechanisms accounting for the adaptation to parasitism in nematode-trapping fungi.</title>
        <authorList>
            <person name="Ahren D.G."/>
        </authorList>
    </citation>
    <scope>NUCLEOTIDE SEQUENCE [LARGE SCALE GENOMIC DNA]</scope>
    <source>
        <strain evidence="3">CBS 200.50</strain>
    </source>
</reference>
<feature type="transmembrane region" description="Helical" evidence="1">
    <location>
        <begin position="128"/>
        <end position="148"/>
    </location>
</feature>
<sequence length="187" mass="20373">MAIISGNVKSALWAIRFSQFSFAVILTGIFSWFHNRLFHAGAYPFGTTDVPLGFSTATIFIIFIAVYAASALAQEAMLIIAILDFLLLGGYVASAIVYRHNFNSKCVENTLVRVFDAEREGGCNSVRLGAALLILQILLFTASTILSYRVAKSPPSPAGATVINNEKSLFGRFRRHHSQEPIAESPA</sequence>
<dbReference type="OrthoDB" id="5308592at2759"/>
<name>S8AKE4_DACHA</name>
<reference evidence="2 3" key="1">
    <citation type="journal article" date="2013" name="PLoS Genet.">
        <title>Genomic mechanisms accounting for the adaptation to parasitism in nematode-trapping fungi.</title>
        <authorList>
            <person name="Meerupati T."/>
            <person name="Andersson K.M."/>
            <person name="Friman E."/>
            <person name="Kumar D."/>
            <person name="Tunlid A."/>
            <person name="Ahren D."/>
        </authorList>
    </citation>
    <scope>NUCLEOTIDE SEQUENCE [LARGE SCALE GENOMIC DNA]</scope>
    <source>
        <strain evidence="2 3">CBS 200.50</strain>
    </source>
</reference>
<feature type="transmembrane region" description="Helical" evidence="1">
    <location>
        <begin position="76"/>
        <end position="98"/>
    </location>
</feature>
<evidence type="ECO:0000256" key="1">
    <source>
        <dbReference type="SAM" id="Phobius"/>
    </source>
</evidence>
<keyword evidence="3" id="KW-1185">Reference proteome</keyword>
<accession>S8AKE4</accession>
<comment type="caution">
    <text evidence="2">The sequence shown here is derived from an EMBL/GenBank/DDBJ whole genome shotgun (WGS) entry which is preliminary data.</text>
</comment>
<proteinExistence type="predicted"/>
<keyword evidence="1" id="KW-1133">Transmembrane helix</keyword>
<gene>
    <name evidence="2" type="ORF">H072_2659</name>
</gene>
<protein>
    <recommendedName>
        <fullName evidence="4">MARVEL domain-containing protein</fullName>
    </recommendedName>
</protein>